<evidence type="ECO:0000256" key="1">
    <source>
        <dbReference type="ARBA" id="ARBA00004141"/>
    </source>
</evidence>
<name>A0A183N3P9_9TREM</name>
<organism evidence="5 6">
    <name type="scientific">Schistosoma margrebowiei</name>
    <dbReference type="NCBI Taxonomy" id="48269"/>
    <lineage>
        <taxon>Eukaryota</taxon>
        <taxon>Metazoa</taxon>
        <taxon>Spiralia</taxon>
        <taxon>Lophotrochozoa</taxon>
        <taxon>Platyhelminthes</taxon>
        <taxon>Trematoda</taxon>
        <taxon>Digenea</taxon>
        <taxon>Strigeidida</taxon>
        <taxon>Schistosomatoidea</taxon>
        <taxon>Schistosomatidae</taxon>
        <taxon>Schistosoma</taxon>
    </lineage>
</organism>
<dbReference type="GO" id="GO:0005886">
    <property type="term" value="C:plasma membrane"/>
    <property type="evidence" value="ECO:0007669"/>
    <property type="project" value="TreeGrafter"/>
</dbReference>
<dbReference type="AlphaFoldDB" id="A0A183N3P9"/>
<comment type="subcellular location">
    <subcellularLocation>
        <location evidence="1">Membrane</location>
        <topology evidence="1">Multi-pass membrane protein</topology>
    </subcellularLocation>
</comment>
<evidence type="ECO:0000313" key="5">
    <source>
        <dbReference type="EMBL" id="VDP45174.1"/>
    </source>
</evidence>
<dbReference type="GO" id="GO:0055091">
    <property type="term" value="P:phospholipid homeostasis"/>
    <property type="evidence" value="ECO:0007669"/>
    <property type="project" value="TreeGrafter"/>
</dbReference>
<keyword evidence="6" id="KW-1185">Reference proteome</keyword>
<dbReference type="Pfam" id="PF03798">
    <property type="entry name" value="TRAM_LAG1_CLN8"/>
    <property type="match status" value="1"/>
</dbReference>
<reference evidence="5 6" key="1">
    <citation type="submission" date="2018-11" db="EMBL/GenBank/DDBJ databases">
        <authorList>
            <consortium name="Pathogen Informatics"/>
        </authorList>
    </citation>
    <scope>NUCLEOTIDE SEQUENCE [LARGE SCALE GENOMIC DNA]</scope>
    <source>
        <strain evidence="5 6">Zambia</strain>
    </source>
</reference>
<keyword evidence="3" id="KW-1133">Transmembrane helix</keyword>
<dbReference type="GO" id="GO:0007009">
    <property type="term" value="P:plasma membrane organization"/>
    <property type="evidence" value="ECO:0007669"/>
    <property type="project" value="TreeGrafter"/>
</dbReference>
<evidence type="ECO:0000313" key="6">
    <source>
        <dbReference type="Proteomes" id="UP000277204"/>
    </source>
</evidence>
<proteinExistence type="predicted"/>
<accession>A0A183N3P9</accession>
<dbReference type="EMBL" id="UZAI01019416">
    <property type="protein sequence ID" value="VDP45174.1"/>
    <property type="molecule type" value="Genomic_DNA"/>
</dbReference>
<keyword evidence="4" id="KW-0472">Membrane</keyword>
<keyword evidence="2" id="KW-0812">Transmembrane</keyword>
<protein>
    <submittedName>
        <fullName evidence="5">Uncharacterized protein</fullName>
    </submittedName>
</protein>
<evidence type="ECO:0000256" key="4">
    <source>
        <dbReference type="ARBA" id="ARBA00023136"/>
    </source>
</evidence>
<evidence type="ECO:0000256" key="3">
    <source>
        <dbReference type="ARBA" id="ARBA00022989"/>
    </source>
</evidence>
<dbReference type="InterPro" id="IPR050846">
    <property type="entry name" value="TLCD"/>
</dbReference>
<gene>
    <name evidence="5" type="ORF">SMRZ_LOCUS22924</name>
</gene>
<dbReference type="STRING" id="48269.A0A183N3P9"/>
<dbReference type="PANTHER" id="PTHR13439">
    <property type="entry name" value="CT120 PROTEIN"/>
    <property type="match status" value="1"/>
</dbReference>
<dbReference type="Proteomes" id="UP000277204">
    <property type="component" value="Unassembled WGS sequence"/>
</dbReference>
<sequence length="280" mass="32211">MTLYDRVLNADIDLSNSHATSVSAFLLFYMIDYALQTCQSSNKTARNTYLFIRLRNYSISIIHAFISGLSSTHSLIISWIHHNYILPGYFVHDIYHNICGGVGLRSLEIILHHITVLTCFYVVSWYRILVCYALFGLLMELNSIFLHARKLMILLNIDPESHTYCFWRILVTGLTNRLPISRDLCMGLFSESFVMILSFTYDDDTGIQCLTTLLPATPDIICTHREKSKDRFEKIGRVYLAITNISEFSDLIWLAIALDVEHSVTTRDLVRMHDRAPSAR</sequence>
<dbReference type="GO" id="GO:0097035">
    <property type="term" value="P:regulation of membrane lipid distribution"/>
    <property type="evidence" value="ECO:0007669"/>
    <property type="project" value="TreeGrafter"/>
</dbReference>
<evidence type="ECO:0000256" key="2">
    <source>
        <dbReference type="ARBA" id="ARBA00022692"/>
    </source>
</evidence>
<dbReference type="InterPro" id="IPR006634">
    <property type="entry name" value="TLC-dom"/>
</dbReference>
<dbReference type="PANTHER" id="PTHR13439:SF4">
    <property type="entry name" value="TLC DOMAIN-CONTAINING PROTEIN"/>
    <property type="match status" value="1"/>
</dbReference>
<dbReference type="GO" id="GO:0071709">
    <property type="term" value="P:membrane assembly"/>
    <property type="evidence" value="ECO:0007669"/>
    <property type="project" value="TreeGrafter"/>
</dbReference>